<evidence type="ECO:0000313" key="1">
    <source>
        <dbReference type="EMBL" id="SFQ01954.1"/>
    </source>
</evidence>
<accession>A0A1I5V318</accession>
<reference evidence="2" key="1">
    <citation type="submission" date="2016-10" db="EMBL/GenBank/DDBJ databases">
        <authorList>
            <person name="Varghese N."/>
            <person name="Submissions S."/>
        </authorList>
    </citation>
    <scope>NUCLEOTIDE SEQUENCE [LARGE SCALE GENOMIC DNA]</scope>
    <source>
        <strain evidence="2">CGMCC 4.5579</strain>
    </source>
</reference>
<protein>
    <submittedName>
        <fullName evidence="1">Uncharacterized protein</fullName>
    </submittedName>
</protein>
<organism evidence="1 2">
    <name type="scientific">Amycolatopsis arida</name>
    <dbReference type="NCBI Taxonomy" id="587909"/>
    <lineage>
        <taxon>Bacteria</taxon>
        <taxon>Bacillati</taxon>
        <taxon>Actinomycetota</taxon>
        <taxon>Actinomycetes</taxon>
        <taxon>Pseudonocardiales</taxon>
        <taxon>Pseudonocardiaceae</taxon>
        <taxon>Amycolatopsis</taxon>
    </lineage>
</organism>
<keyword evidence="2" id="KW-1185">Reference proteome</keyword>
<proteinExistence type="predicted"/>
<gene>
    <name evidence="1" type="ORF">SAMN05421810_104215</name>
</gene>
<sequence>MDTDELTAEPWQVRALVAQGLSPAADLDPTDLLLMYRDRPVDDEGNTHRALLDTTELFAC</sequence>
<evidence type="ECO:0000313" key="2">
    <source>
        <dbReference type="Proteomes" id="UP000198727"/>
    </source>
</evidence>
<dbReference type="EMBL" id="FOWW01000004">
    <property type="protein sequence ID" value="SFQ01954.1"/>
    <property type="molecule type" value="Genomic_DNA"/>
</dbReference>
<dbReference type="STRING" id="587909.SAMN05421810_104215"/>
<dbReference type="AlphaFoldDB" id="A0A1I5V318"/>
<dbReference type="Proteomes" id="UP000198727">
    <property type="component" value="Unassembled WGS sequence"/>
</dbReference>
<dbReference type="RefSeq" id="WP_092530599.1">
    <property type="nucleotide sequence ID" value="NZ_FOWW01000004.1"/>
</dbReference>
<name>A0A1I5V318_9PSEU</name>